<accession>A0ACB9B9U9</accession>
<protein>
    <submittedName>
        <fullName evidence="1">Uncharacterized protein</fullName>
    </submittedName>
</protein>
<keyword evidence="2" id="KW-1185">Reference proteome</keyword>
<reference evidence="1 2" key="2">
    <citation type="journal article" date="2022" name="Mol. Ecol. Resour.">
        <title>The genomes of chicory, endive, great burdock and yacon provide insights into Asteraceae paleo-polyploidization history and plant inulin production.</title>
        <authorList>
            <person name="Fan W."/>
            <person name="Wang S."/>
            <person name="Wang H."/>
            <person name="Wang A."/>
            <person name="Jiang F."/>
            <person name="Liu H."/>
            <person name="Zhao H."/>
            <person name="Xu D."/>
            <person name="Zhang Y."/>
        </authorList>
    </citation>
    <scope>NUCLEOTIDE SEQUENCE [LARGE SCALE GENOMIC DNA]</scope>
    <source>
        <strain evidence="2">cv. Niubang</strain>
    </source>
</reference>
<sequence>MIHSMTMNQLDCYDFLGDEATRRGQWEEGGRLRKEAKFAFPWRNIGVQTTQAYLDSSKTADLAGVSPSQSQQLLEFLNLSRTKDRLQVNNGTSSEELVSVKHYQSTEANSEDNGDIPVEGSGKGVKQVEEDDEPVVVECGSVEPTNDGSGHAN</sequence>
<name>A0ACB9B9U9_ARCLA</name>
<dbReference type="Proteomes" id="UP001055879">
    <property type="component" value="Linkage Group LG06"/>
</dbReference>
<evidence type="ECO:0000313" key="1">
    <source>
        <dbReference type="EMBL" id="KAI3718985.1"/>
    </source>
</evidence>
<dbReference type="EMBL" id="CM042052">
    <property type="protein sequence ID" value="KAI3718985.1"/>
    <property type="molecule type" value="Genomic_DNA"/>
</dbReference>
<evidence type="ECO:0000313" key="2">
    <source>
        <dbReference type="Proteomes" id="UP001055879"/>
    </source>
</evidence>
<comment type="caution">
    <text evidence="1">The sequence shown here is derived from an EMBL/GenBank/DDBJ whole genome shotgun (WGS) entry which is preliminary data.</text>
</comment>
<reference evidence="2" key="1">
    <citation type="journal article" date="2022" name="Mol. Ecol. Resour.">
        <title>The genomes of chicory, endive, great burdock and yacon provide insights into Asteraceae palaeo-polyploidization history and plant inulin production.</title>
        <authorList>
            <person name="Fan W."/>
            <person name="Wang S."/>
            <person name="Wang H."/>
            <person name="Wang A."/>
            <person name="Jiang F."/>
            <person name="Liu H."/>
            <person name="Zhao H."/>
            <person name="Xu D."/>
            <person name="Zhang Y."/>
        </authorList>
    </citation>
    <scope>NUCLEOTIDE SEQUENCE [LARGE SCALE GENOMIC DNA]</scope>
    <source>
        <strain evidence="2">cv. Niubang</strain>
    </source>
</reference>
<organism evidence="1 2">
    <name type="scientific">Arctium lappa</name>
    <name type="common">Greater burdock</name>
    <name type="synonym">Lappa major</name>
    <dbReference type="NCBI Taxonomy" id="4217"/>
    <lineage>
        <taxon>Eukaryota</taxon>
        <taxon>Viridiplantae</taxon>
        <taxon>Streptophyta</taxon>
        <taxon>Embryophyta</taxon>
        <taxon>Tracheophyta</taxon>
        <taxon>Spermatophyta</taxon>
        <taxon>Magnoliopsida</taxon>
        <taxon>eudicotyledons</taxon>
        <taxon>Gunneridae</taxon>
        <taxon>Pentapetalae</taxon>
        <taxon>asterids</taxon>
        <taxon>campanulids</taxon>
        <taxon>Asterales</taxon>
        <taxon>Asteraceae</taxon>
        <taxon>Carduoideae</taxon>
        <taxon>Cardueae</taxon>
        <taxon>Arctiinae</taxon>
        <taxon>Arctium</taxon>
    </lineage>
</organism>
<proteinExistence type="predicted"/>
<gene>
    <name evidence="1" type="ORF">L6452_19871</name>
</gene>